<sequence length="865" mass="98284">MNKGWNRLTQKILDLTLEILYLLTGEDLKLVMIKDVESSSDQSSEAQSRAQSPSVELPSQPLIHEPKHEKILELTKRMIHLLTGEVPIRCEDVTVYLSVEEWEYVERHKDLYKDVMMDKRQPLNSRDKSVYEKDHSSVPLPDSGNEDLIRNEEKYLKEETGRAESEGESLASVERNVLEQDIDPVAAHSETRYLHTDIKEEPASSEENVTDMEMSVKPDRQKNEADVFPVTMNTHQVPHYSGSNGNPGSTEMGKASNSDSDLMKHDTKAHCSGEAPYSSCHSVDFAHVSTSKRQKDHAEEEPFPSSECDEHVTQTPYLRIVIKEEPGSCDEGNDTDLYNPSDDTQTNYTPGKVKPSERLLESRKPNRGKYPEADAFPVMINTDLVPHYSGYRGISAPFSEIGEASYFGSGHMIHDTQAHCSVEDPCYSFDYTAGEHQNANAEENPFSCPECDERFTNSLALKKHQKIHTGNKPFKCSECGKCFRWPSLLEIHKRIHTGEKPFKCTECGRCFIRASNLKNHEQIHTGHKPFNCAECGKCFATNYKLSIHNRLHTGEKPYSCDDCGKRFSIVSNLITHRRSHAEKQVFKCPVCGKGFYRASHLKKHERIHTGEKPFKCNECGKCFTQASRLAAHKWIHTGEKPFKCSECGKSFAWLSHLTTHERVHTGERPFECNECGKCFMGAPNLQKHKLTHTGPKEFNCTECGKCFPTRYKLNIHNRVHSGEKPFSCDECGKCFSFLSSLTAHRRIHTEEKSFKCAECGEDFPDSAQLALHEQLHLDEKPFGCSECGKRFLVKYYLTEHLKIHTGEKPYKCSECGKCFTARGSLYYHMKIHSGEFQCTPCGKCFSSQLSLNRHLKSHAAETHLN</sequence>
<keyword evidence="5" id="KW-0677">Repeat</keyword>
<dbReference type="Pfam" id="PF00096">
    <property type="entry name" value="zf-C2H2"/>
    <property type="match status" value="12"/>
</dbReference>
<evidence type="ECO:0000256" key="3">
    <source>
        <dbReference type="ARBA" id="ARBA00006991"/>
    </source>
</evidence>
<comment type="subunit">
    <text evidence="13">Interacts with the SLBP/pre-mRNA complex but not with SLBP alone. Interacts with LSM11 in a U7 snRNP-dependent manner.</text>
</comment>
<feature type="domain" description="C2H2-type" evidence="16">
    <location>
        <begin position="670"/>
        <end position="697"/>
    </location>
</feature>
<dbReference type="Pfam" id="PF16622">
    <property type="entry name" value="zf-C2H2_11"/>
    <property type="match status" value="2"/>
</dbReference>
<comment type="function">
    <text evidence="1">May be involved in transcriptional regulation.</text>
</comment>
<dbReference type="FunFam" id="3.30.160.60:FF:000512">
    <property type="entry name" value="zinc finger protein 197 isoform X1"/>
    <property type="match status" value="1"/>
</dbReference>
<dbReference type="FunFam" id="3.30.160.60:FF:000966">
    <property type="entry name" value="ZFP90 zinc finger protein"/>
    <property type="match status" value="2"/>
</dbReference>
<dbReference type="FunFam" id="3.30.160.60:FF:000176">
    <property type="entry name" value="zinc finger protein 70"/>
    <property type="match status" value="1"/>
</dbReference>
<feature type="compositionally biased region" description="Low complexity" evidence="15">
    <location>
        <begin position="40"/>
        <end position="54"/>
    </location>
</feature>
<dbReference type="AlphaFoldDB" id="A0A8C5M4J8"/>
<dbReference type="InterPro" id="IPR001909">
    <property type="entry name" value="KRAB"/>
</dbReference>
<feature type="region of interest" description="Disordered" evidence="15">
    <location>
        <begin position="235"/>
        <end position="270"/>
    </location>
</feature>
<proteinExistence type="inferred from homology"/>
<evidence type="ECO:0000256" key="10">
    <source>
        <dbReference type="ARBA" id="ARBA00023163"/>
    </source>
</evidence>
<dbReference type="FunFam" id="3.30.160.60:FF:000755">
    <property type="entry name" value="zinc finger protein 174"/>
    <property type="match status" value="1"/>
</dbReference>
<dbReference type="FunFam" id="3.30.160.60:FF:002343">
    <property type="entry name" value="Zinc finger protein 33A"/>
    <property type="match status" value="2"/>
</dbReference>
<evidence type="ECO:0000256" key="2">
    <source>
        <dbReference type="ARBA" id="ARBA00004123"/>
    </source>
</evidence>
<dbReference type="GO" id="GO:0001228">
    <property type="term" value="F:DNA-binding transcription activator activity, RNA polymerase II-specific"/>
    <property type="evidence" value="ECO:0007669"/>
    <property type="project" value="TreeGrafter"/>
</dbReference>
<dbReference type="Gene3D" id="3.30.160.60">
    <property type="entry name" value="Classic Zinc Finger"/>
    <property type="match status" value="14"/>
</dbReference>
<reference evidence="17" key="2">
    <citation type="submission" date="2025-09" db="UniProtKB">
        <authorList>
            <consortium name="Ensembl"/>
        </authorList>
    </citation>
    <scope>IDENTIFICATION</scope>
</reference>
<keyword evidence="11" id="KW-0539">Nucleus</keyword>
<feature type="domain" description="C2H2-type" evidence="16">
    <location>
        <begin position="614"/>
        <end position="641"/>
    </location>
</feature>
<feature type="domain" description="C2H2-type" evidence="16">
    <location>
        <begin position="446"/>
        <end position="473"/>
    </location>
</feature>
<dbReference type="Pfam" id="PF01352">
    <property type="entry name" value="KRAB"/>
    <property type="match status" value="1"/>
</dbReference>
<feature type="compositionally biased region" description="Basic and acidic residues" evidence="15">
    <location>
        <begin position="261"/>
        <end position="270"/>
    </location>
</feature>
<feature type="region of interest" description="Disordered" evidence="15">
    <location>
        <begin position="123"/>
        <end position="148"/>
    </location>
</feature>
<dbReference type="InterPro" id="IPR036236">
    <property type="entry name" value="Znf_C2H2_sf"/>
</dbReference>
<dbReference type="GO" id="GO:0008270">
    <property type="term" value="F:zinc ion binding"/>
    <property type="evidence" value="ECO:0007669"/>
    <property type="project" value="UniProtKB-KW"/>
</dbReference>
<dbReference type="SUPFAM" id="SSF109640">
    <property type="entry name" value="KRAB domain (Kruppel-associated box)"/>
    <property type="match status" value="1"/>
</dbReference>
<feature type="domain" description="C2H2-type" evidence="16">
    <location>
        <begin position="586"/>
        <end position="613"/>
    </location>
</feature>
<dbReference type="FunFam" id="3.30.160.60:FF:002090">
    <property type="entry name" value="Zinc finger protein 473"/>
    <property type="match status" value="1"/>
</dbReference>
<evidence type="ECO:0000256" key="14">
    <source>
        <dbReference type="PROSITE-ProRule" id="PRU00042"/>
    </source>
</evidence>
<evidence type="ECO:0000256" key="11">
    <source>
        <dbReference type="ARBA" id="ARBA00023242"/>
    </source>
</evidence>
<dbReference type="GO" id="GO:0031981">
    <property type="term" value="C:nuclear lumen"/>
    <property type="evidence" value="ECO:0007669"/>
    <property type="project" value="UniProtKB-ARBA"/>
</dbReference>
<name>A0A8C5M4J8_9ANUR</name>
<feature type="compositionally biased region" description="Polar residues" evidence="15">
    <location>
        <begin position="235"/>
        <end position="260"/>
    </location>
</feature>
<dbReference type="InterPro" id="IPR036051">
    <property type="entry name" value="KRAB_dom_sf"/>
</dbReference>
<evidence type="ECO:0000313" key="17">
    <source>
        <dbReference type="Ensembl" id="ENSLLEP00000009412.1"/>
    </source>
</evidence>
<dbReference type="SUPFAM" id="SSF57667">
    <property type="entry name" value="beta-beta-alpha zinc fingers"/>
    <property type="match status" value="8"/>
</dbReference>
<protein>
    <recommendedName>
        <fullName evidence="16">C2H2-type domain-containing protein</fullName>
    </recommendedName>
</protein>
<dbReference type="Ensembl" id="ENSLLET00000009771.1">
    <property type="protein sequence ID" value="ENSLLEP00000009412.1"/>
    <property type="gene ID" value="ENSLLEG00000005833.1"/>
</dbReference>
<feature type="domain" description="C2H2-type" evidence="16">
    <location>
        <begin position="782"/>
        <end position="809"/>
    </location>
</feature>
<dbReference type="SMART" id="SM00355">
    <property type="entry name" value="ZnF_C2H2"/>
    <property type="match status" value="15"/>
</dbReference>
<dbReference type="PANTHER" id="PTHR24393:SF158">
    <property type="entry name" value="C2H2-TYPE DOMAIN-CONTAINING PROTEIN"/>
    <property type="match status" value="1"/>
</dbReference>
<evidence type="ECO:0000256" key="8">
    <source>
        <dbReference type="ARBA" id="ARBA00023015"/>
    </source>
</evidence>
<evidence type="ECO:0000256" key="9">
    <source>
        <dbReference type="ARBA" id="ARBA00023125"/>
    </source>
</evidence>
<feature type="domain" description="C2H2-type" evidence="16">
    <location>
        <begin position="698"/>
        <end position="725"/>
    </location>
</feature>
<feature type="region of interest" description="Disordered" evidence="15">
    <location>
        <begin position="325"/>
        <end position="368"/>
    </location>
</feature>
<keyword evidence="18" id="KW-1185">Reference proteome</keyword>
<feature type="compositionally biased region" description="Polar residues" evidence="15">
    <location>
        <begin position="336"/>
        <end position="349"/>
    </location>
</feature>
<dbReference type="FunFam" id="3.30.160.60:FF:002388">
    <property type="entry name" value="Uncharacterized protein, isoform B"/>
    <property type="match status" value="1"/>
</dbReference>
<keyword evidence="8" id="KW-0805">Transcription regulation</keyword>
<reference evidence="17" key="1">
    <citation type="submission" date="2025-08" db="UniProtKB">
        <authorList>
            <consortium name="Ensembl"/>
        </authorList>
    </citation>
    <scope>IDENTIFICATION</scope>
</reference>
<evidence type="ECO:0000256" key="13">
    <source>
        <dbReference type="ARBA" id="ARBA00062613"/>
    </source>
</evidence>
<dbReference type="PROSITE" id="PS50157">
    <property type="entry name" value="ZINC_FINGER_C2H2_2"/>
    <property type="match status" value="15"/>
</dbReference>
<comment type="function">
    <text evidence="12">Involved in histone 3'-end pre-mRNA processing by associating with U7 snRNP and interacting with SLBP/pre-mRNA complex. Increases histone 3'-end pre-mRNA processing but has no effect on U7 snRNP levels, when overexpressed. Required for cell cycle progression from G1 to S phases.</text>
</comment>
<dbReference type="CDD" id="cd07765">
    <property type="entry name" value="KRAB_A-box"/>
    <property type="match status" value="1"/>
</dbReference>
<keyword evidence="4" id="KW-0479">Metal-binding</keyword>
<accession>A0A8C5M4J8</accession>
<dbReference type="FunFam" id="3.30.160.60:FF:000358">
    <property type="entry name" value="zinc finger protein 24"/>
    <property type="match status" value="1"/>
</dbReference>
<feature type="domain" description="C2H2-type" evidence="16">
    <location>
        <begin position="558"/>
        <end position="585"/>
    </location>
</feature>
<dbReference type="OrthoDB" id="9411774at2759"/>
<feature type="region of interest" description="Disordered" evidence="15">
    <location>
        <begin position="40"/>
        <end position="60"/>
    </location>
</feature>
<dbReference type="Proteomes" id="UP000694569">
    <property type="component" value="Unplaced"/>
</dbReference>
<evidence type="ECO:0000256" key="6">
    <source>
        <dbReference type="ARBA" id="ARBA00022771"/>
    </source>
</evidence>
<dbReference type="InterPro" id="IPR013087">
    <property type="entry name" value="Znf_C2H2_type"/>
</dbReference>
<feature type="compositionally biased region" description="Basic and acidic residues" evidence="15">
    <location>
        <begin position="354"/>
        <end position="368"/>
    </location>
</feature>
<feature type="compositionally biased region" description="Basic and acidic residues" evidence="15">
    <location>
        <begin position="123"/>
        <end position="136"/>
    </location>
</feature>
<dbReference type="FunFam" id="3.30.160.60:FF:000096">
    <property type="entry name" value="Zinc finger and BTB domain-containing protein 18 isoform 1"/>
    <property type="match status" value="1"/>
</dbReference>
<evidence type="ECO:0000259" key="16">
    <source>
        <dbReference type="PROSITE" id="PS50157"/>
    </source>
</evidence>
<feature type="domain" description="C2H2-type" evidence="16">
    <location>
        <begin position="474"/>
        <end position="501"/>
    </location>
</feature>
<evidence type="ECO:0000313" key="18">
    <source>
        <dbReference type="Proteomes" id="UP000694569"/>
    </source>
</evidence>
<dbReference type="PANTHER" id="PTHR24393">
    <property type="entry name" value="ZINC FINGER PROTEIN"/>
    <property type="match status" value="1"/>
</dbReference>
<dbReference type="FunFam" id="3.30.160.60:FF:000340">
    <property type="entry name" value="zinc finger protein 473 isoform X1"/>
    <property type="match status" value="1"/>
</dbReference>
<evidence type="ECO:0000256" key="12">
    <source>
        <dbReference type="ARBA" id="ARBA00054787"/>
    </source>
</evidence>
<dbReference type="GO" id="GO:0000978">
    <property type="term" value="F:RNA polymerase II cis-regulatory region sequence-specific DNA binding"/>
    <property type="evidence" value="ECO:0007669"/>
    <property type="project" value="TreeGrafter"/>
</dbReference>
<feature type="domain" description="C2H2-type" evidence="16">
    <location>
        <begin position="642"/>
        <end position="669"/>
    </location>
</feature>
<feature type="domain" description="C2H2-type" evidence="16">
    <location>
        <begin position="726"/>
        <end position="753"/>
    </location>
</feature>
<dbReference type="Gene3D" id="6.10.140.140">
    <property type="match status" value="1"/>
</dbReference>
<feature type="domain" description="C2H2-type" evidence="16">
    <location>
        <begin position="810"/>
        <end position="837"/>
    </location>
</feature>
<feature type="domain" description="C2H2-type" evidence="16">
    <location>
        <begin position="836"/>
        <end position="863"/>
    </location>
</feature>
<evidence type="ECO:0000256" key="7">
    <source>
        <dbReference type="ARBA" id="ARBA00022833"/>
    </source>
</evidence>
<evidence type="ECO:0000256" key="15">
    <source>
        <dbReference type="SAM" id="MobiDB-lite"/>
    </source>
</evidence>
<comment type="subcellular location">
    <subcellularLocation>
        <location evidence="2">Nucleus</location>
    </subcellularLocation>
</comment>
<dbReference type="InterPro" id="IPR041697">
    <property type="entry name" value="Znf-C2H2_11"/>
</dbReference>
<keyword evidence="10" id="KW-0804">Transcription</keyword>
<keyword evidence="6 14" id="KW-0863">Zinc-finger</keyword>
<evidence type="ECO:0000256" key="1">
    <source>
        <dbReference type="ARBA" id="ARBA00003767"/>
    </source>
</evidence>
<organism evidence="17 18">
    <name type="scientific">Leptobrachium leishanense</name>
    <name type="common">Leishan spiny toad</name>
    <dbReference type="NCBI Taxonomy" id="445787"/>
    <lineage>
        <taxon>Eukaryota</taxon>
        <taxon>Metazoa</taxon>
        <taxon>Chordata</taxon>
        <taxon>Craniata</taxon>
        <taxon>Vertebrata</taxon>
        <taxon>Euteleostomi</taxon>
        <taxon>Amphibia</taxon>
        <taxon>Batrachia</taxon>
        <taxon>Anura</taxon>
        <taxon>Pelobatoidea</taxon>
        <taxon>Megophryidae</taxon>
        <taxon>Leptobrachium</taxon>
    </lineage>
</organism>
<feature type="domain" description="C2H2-type" evidence="16">
    <location>
        <begin position="530"/>
        <end position="557"/>
    </location>
</feature>
<feature type="domain" description="C2H2-type" evidence="16">
    <location>
        <begin position="754"/>
        <end position="781"/>
    </location>
</feature>
<dbReference type="GeneTree" id="ENSGT01150000286939"/>
<feature type="region of interest" description="Disordered" evidence="15">
    <location>
        <begin position="291"/>
        <end position="310"/>
    </location>
</feature>
<comment type="similarity">
    <text evidence="3">Belongs to the krueppel C2H2-type zinc-finger protein family.</text>
</comment>
<feature type="domain" description="C2H2-type" evidence="16">
    <location>
        <begin position="502"/>
        <end position="529"/>
    </location>
</feature>
<evidence type="ECO:0000256" key="5">
    <source>
        <dbReference type="ARBA" id="ARBA00022737"/>
    </source>
</evidence>
<evidence type="ECO:0000256" key="4">
    <source>
        <dbReference type="ARBA" id="ARBA00022723"/>
    </source>
</evidence>
<keyword evidence="7" id="KW-0862">Zinc</keyword>
<keyword evidence="9" id="KW-0238">DNA-binding</keyword>
<dbReference type="PROSITE" id="PS00028">
    <property type="entry name" value="ZINC_FINGER_C2H2_1"/>
    <property type="match status" value="14"/>
</dbReference>
<dbReference type="FunFam" id="3.30.160.60:FF:001311">
    <property type="entry name" value="Zinc finger protein 668"/>
    <property type="match status" value="1"/>
</dbReference>